<dbReference type="EMBL" id="CP021425">
    <property type="protein sequence ID" value="ARU55924.1"/>
    <property type="molecule type" value="Genomic_DNA"/>
</dbReference>
<dbReference type="InterPro" id="IPR050266">
    <property type="entry name" value="AB_hydrolase_sf"/>
</dbReference>
<keyword evidence="4" id="KW-1185">Reference proteome</keyword>
<keyword evidence="1" id="KW-0378">Hydrolase</keyword>
<dbReference type="PANTHER" id="PTHR43798">
    <property type="entry name" value="MONOACYLGLYCEROL LIPASE"/>
    <property type="match status" value="1"/>
</dbReference>
<dbReference type="PANTHER" id="PTHR43798:SF31">
    <property type="entry name" value="AB HYDROLASE SUPERFAMILY PROTEIN YCLE"/>
    <property type="match status" value="1"/>
</dbReference>
<proteinExistence type="predicted"/>
<evidence type="ECO:0000313" key="3">
    <source>
        <dbReference type="EMBL" id="ARU55924.1"/>
    </source>
</evidence>
<dbReference type="Pfam" id="PF12697">
    <property type="entry name" value="Abhydrolase_6"/>
    <property type="match status" value="1"/>
</dbReference>
<dbReference type="KEGG" id="ome:OLMES_1850"/>
<dbReference type="InterPro" id="IPR029058">
    <property type="entry name" value="AB_hydrolase_fold"/>
</dbReference>
<feature type="domain" description="AB hydrolase-1" evidence="2">
    <location>
        <begin position="12"/>
        <end position="230"/>
    </location>
</feature>
<dbReference type="SUPFAM" id="SSF53474">
    <property type="entry name" value="alpha/beta-Hydrolases"/>
    <property type="match status" value="1"/>
</dbReference>
<organism evidence="3 4">
    <name type="scientific">Oleiphilus messinensis</name>
    <dbReference type="NCBI Taxonomy" id="141451"/>
    <lineage>
        <taxon>Bacteria</taxon>
        <taxon>Pseudomonadati</taxon>
        <taxon>Pseudomonadota</taxon>
        <taxon>Gammaproteobacteria</taxon>
        <taxon>Oceanospirillales</taxon>
        <taxon>Oleiphilaceae</taxon>
        <taxon>Oleiphilus</taxon>
    </lineage>
</organism>
<dbReference type="AlphaFoldDB" id="A0A1Y0I918"/>
<evidence type="ECO:0000313" key="4">
    <source>
        <dbReference type="Proteomes" id="UP000196027"/>
    </source>
</evidence>
<accession>A0A1Y0I918</accession>
<dbReference type="Gene3D" id="3.40.50.1820">
    <property type="entry name" value="alpha/beta hydrolase"/>
    <property type="match status" value="1"/>
</dbReference>
<evidence type="ECO:0000259" key="2">
    <source>
        <dbReference type="Pfam" id="PF12697"/>
    </source>
</evidence>
<dbReference type="GO" id="GO:0016787">
    <property type="term" value="F:hydrolase activity"/>
    <property type="evidence" value="ECO:0007669"/>
    <property type="project" value="UniProtKB-KW"/>
</dbReference>
<dbReference type="GO" id="GO:0016020">
    <property type="term" value="C:membrane"/>
    <property type="evidence" value="ECO:0007669"/>
    <property type="project" value="TreeGrafter"/>
</dbReference>
<dbReference type="Proteomes" id="UP000196027">
    <property type="component" value="Chromosome"/>
</dbReference>
<dbReference type="RefSeq" id="WP_087460971.1">
    <property type="nucleotide sequence ID" value="NZ_CP021425.1"/>
</dbReference>
<dbReference type="InterPro" id="IPR000073">
    <property type="entry name" value="AB_hydrolase_1"/>
</dbReference>
<dbReference type="OrthoDB" id="9780744at2"/>
<name>A0A1Y0I918_9GAMM</name>
<gene>
    <name evidence="3" type="ORF">OLMES_1850</name>
</gene>
<reference evidence="3 4" key="1">
    <citation type="submission" date="2017-05" db="EMBL/GenBank/DDBJ databases">
        <title>Genomic insights into alkan degradation activity of Oleiphilus messinensis.</title>
        <authorList>
            <person name="Kozyavkin S.A."/>
            <person name="Slesarev A.I."/>
            <person name="Golyshin P.N."/>
            <person name="Korzhenkov A."/>
            <person name="Golyshina O.N."/>
            <person name="Toshchakov S.V."/>
        </authorList>
    </citation>
    <scope>NUCLEOTIDE SEQUENCE [LARGE SCALE GENOMIC DNA]</scope>
    <source>
        <strain evidence="3 4">ME102</strain>
    </source>
</reference>
<evidence type="ECO:0000256" key="1">
    <source>
        <dbReference type="ARBA" id="ARBA00022801"/>
    </source>
</evidence>
<sequence>MADSALKDHTGLVIVNGWAMPGVVWEPLLHALACGRSITQINLDRSYSLEQWLRHLAEVLPEKAVIIGWSLGAQIAIEYAARNPERVLALTALASSPCFVQRVGSGWLAGQSEDTLNGFRRMVSLPPKRLLSRFLALQSLGGMTKTANILGRLQSQDFGPELSQDVLHAGLNILAESDSREALQSLSIPVQYILGETDSVVKLSADQLHAVSHQIQISVIPGMGHYPFGSLVDQIAAKLCSFWSSCPPSVQTIVKEAIRTTNPLPDCERM</sequence>
<protein>
    <submittedName>
        <fullName evidence="3">Carboxylesterase BioH</fullName>
    </submittedName>
</protein>